<dbReference type="InterPro" id="IPR003772">
    <property type="entry name" value="YceD"/>
</dbReference>
<name>A0A6A8MBD7_9LACO</name>
<feature type="region of interest" description="Disordered" evidence="1">
    <location>
        <begin position="173"/>
        <end position="199"/>
    </location>
</feature>
<comment type="caution">
    <text evidence="2">The sequence shown here is derived from an EMBL/GenBank/DDBJ whole genome shotgun (WGS) entry which is preliminary data.</text>
</comment>
<keyword evidence="3" id="KW-1185">Reference proteome</keyword>
<sequence length="199" mass="22652">MLKLSYFQIKNSREPMTVVDADLDFGSDFYERAKNLVIDVKQAHVSGQLFYDEPFVTANYQVKADLVVPSSRSLAPVPLQQQFSFVENYSDHEPTQEEKEMGLFIIPLADDDIDVQKAVEDNILLNIPTTVLTKEEEEEDVYPEGQGWEVVSEAEFAEEKKDKVNPAFAQLQGLLDQMKAEEDSGKEEPDKDKNNNKKD</sequence>
<reference evidence="2 3" key="1">
    <citation type="submission" date="2019-08" db="EMBL/GenBank/DDBJ databases">
        <title>In-depth cultivation of the pig gut microbiome towards novel bacterial diversity and tailored functional studies.</title>
        <authorList>
            <person name="Wylensek D."/>
            <person name="Hitch T.C.A."/>
            <person name="Clavel T."/>
        </authorList>
    </citation>
    <scope>NUCLEOTIDE SEQUENCE [LARGE SCALE GENOMIC DNA]</scope>
    <source>
        <strain evidence="2 3">Bifido-178-WT-2B</strain>
    </source>
</reference>
<accession>A0A6A8MBD7</accession>
<gene>
    <name evidence="2" type="ORF">FYJ62_03175</name>
</gene>
<dbReference type="RefSeq" id="WP_154547662.1">
    <property type="nucleotide sequence ID" value="NZ_VUMX01000006.1"/>
</dbReference>
<evidence type="ECO:0000256" key="1">
    <source>
        <dbReference type="SAM" id="MobiDB-lite"/>
    </source>
</evidence>
<dbReference type="EMBL" id="VUMX01000006">
    <property type="protein sequence ID" value="MST86664.1"/>
    <property type="molecule type" value="Genomic_DNA"/>
</dbReference>
<dbReference type="AlphaFoldDB" id="A0A6A8MBD7"/>
<dbReference type="Proteomes" id="UP000438120">
    <property type="component" value="Unassembled WGS sequence"/>
</dbReference>
<dbReference type="Pfam" id="PF02620">
    <property type="entry name" value="YceD"/>
    <property type="match status" value="1"/>
</dbReference>
<evidence type="ECO:0000313" key="2">
    <source>
        <dbReference type="EMBL" id="MST86664.1"/>
    </source>
</evidence>
<protein>
    <submittedName>
        <fullName evidence="2">DUF177 domain-containing protein</fullName>
    </submittedName>
</protein>
<organism evidence="2 3">
    <name type="scientific">Lactobacillus porci</name>
    <dbReference type="NCBI Taxonomy" id="2012477"/>
    <lineage>
        <taxon>Bacteria</taxon>
        <taxon>Bacillati</taxon>
        <taxon>Bacillota</taxon>
        <taxon>Bacilli</taxon>
        <taxon>Lactobacillales</taxon>
        <taxon>Lactobacillaceae</taxon>
        <taxon>Lactobacillus</taxon>
    </lineage>
</organism>
<feature type="compositionally biased region" description="Basic and acidic residues" evidence="1">
    <location>
        <begin position="178"/>
        <end position="199"/>
    </location>
</feature>
<evidence type="ECO:0000313" key="3">
    <source>
        <dbReference type="Proteomes" id="UP000438120"/>
    </source>
</evidence>
<dbReference type="OrthoDB" id="9790372at2"/>
<proteinExistence type="predicted"/>